<accession>A0AAD8SPY7</accession>
<keyword evidence="1" id="KW-0175">Coiled coil</keyword>
<feature type="coiled-coil region" evidence="1">
    <location>
        <begin position="21"/>
        <end position="55"/>
    </location>
</feature>
<proteinExistence type="predicted"/>
<dbReference type="Proteomes" id="UP001231189">
    <property type="component" value="Unassembled WGS sequence"/>
</dbReference>
<evidence type="ECO:0000313" key="3">
    <source>
        <dbReference type="Proteomes" id="UP001231189"/>
    </source>
</evidence>
<name>A0AAD8SPY7_LOLMU</name>
<evidence type="ECO:0008006" key="4">
    <source>
        <dbReference type="Google" id="ProtNLM"/>
    </source>
</evidence>
<keyword evidence="3" id="KW-1185">Reference proteome</keyword>
<gene>
    <name evidence="2" type="ORF">QYE76_049854</name>
</gene>
<dbReference type="EMBL" id="JAUUTY010000003">
    <property type="protein sequence ID" value="KAK1661695.1"/>
    <property type="molecule type" value="Genomic_DNA"/>
</dbReference>
<protein>
    <recommendedName>
        <fullName evidence="4">No apical meristem-associated C-terminal domain-containing protein</fullName>
    </recommendedName>
</protein>
<dbReference type="AlphaFoldDB" id="A0AAD8SPY7"/>
<evidence type="ECO:0000256" key="1">
    <source>
        <dbReference type="SAM" id="Coils"/>
    </source>
</evidence>
<sequence>MDEKKRLEKEAATVIYLNLTKEVIEVQRMDVEAKKADAEAKLRDTEARRMDVEAKIHAENTRIMLADLSSVDDDTRAWFMKRRVEIHARDA</sequence>
<organism evidence="2 3">
    <name type="scientific">Lolium multiflorum</name>
    <name type="common">Italian ryegrass</name>
    <name type="synonym">Lolium perenne subsp. multiflorum</name>
    <dbReference type="NCBI Taxonomy" id="4521"/>
    <lineage>
        <taxon>Eukaryota</taxon>
        <taxon>Viridiplantae</taxon>
        <taxon>Streptophyta</taxon>
        <taxon>Embryophyta</taxon>
        <taxon>Tracheophyta</taxon>
        <taxon>Spermatophyta</taxon>
        <taxon>Magnoliopsida</taxon>
        <taxon>Liliopsida</taxon>
        <taxon>Poales</taxon>
        <taxon>Poaceae</taxon>
        <taxon>BOP clade</taxon>
        <taxon>Pooideae</taxon>
        <taxon>Poodae</taxon>
        <taxon>Poeae</taxon>
        <taxon>Poeae Chloroplast Group 2 (Poeae type)</taxon>
        <taxon>Loliodinae</taxon>
        <taxon>Loliinae</taxon>
        <taxon>Lolium</taxon>
    </lineage>
</organism>
<comment type="caution">
    <text evidence="2">The sequence shown here is derived from an EMBL/GenBank/DDBJ whole genome shotgun (WGS) entry which is preliminary data.</text>
</comment>
<evidence type="ECO:0000313" key="2">
    <source>
        <dbReference type="EMBL" id="KAK1661695.1"/>
    </source>
</evidence>
<reference evidence="2" key="1">
    <citation type="submission" date="2023-07" db="EMBL/GenBank/DDBJ databases">
        <title>A chromosome-level genome assembly of Lolium multiflorum.</title>
        <authorList>
            <person name="Chen Y."/>
            <person name="Copetti D."/>
            <person name="Kolliker R."/>
            <person name="Studer B."/>
        </authorList>
    </citation>
    <scope>NUCLEOTIDE SEQUENCE</scope>
    <source>
        <strain evidence="2">02402/16</strain>
        <tissue evidence="2">Leaf</tissue>
    </source>
</reference>